<dbReference type="EMBL" id="JOJP01000001">
    <property type="protein sequence ID" value="KEI72244.1"/>
    <property type="molecule type" value="Genomic_DNA"/>
</dbReference>
<evidence type="ECO:0008006" key="4">
    <source>
        <dbReference type="Google" id="ProtNLM"/>
    </source>
</evidence>
<dbReference type="eggNOG" id="COG3141">
    <property type="taxonomic scope" value="Bacteria"/>
</dbReference>
<name>A0A081KDL8_9GAMM</name>
<dbReference type="Proteomes" id="UP000027997">
    <property type="component" value="Unassembled WGS sequence"/>
</dbReference>
<accession>A0A081KDL8</accession>
<evidence type="ECO:0000313" key="3">
    <source>
        <dbReference type="Proteomes" id="UP000027997"/>
    </source>
</evidence>
<keyword evidence="3" id="KW-1185">Reference proteome</keyword>
<protein>
    <recommendedName>
        <fullName evidence="4">YebG family protein</fullName>
    </recommendedName>
</protein>
<dbReference type="STRING" id="305900.GV64_17245"/>
<dbReference type="InterPro" id="IPR009813">
    <property type="entry name" value="Uncharacterised_YebG"/>
</dbReference>
<reference evidence="2 3" key="1">
    <citation type="submission" date="2014-06" db="EMBL/GenBank/DDBJ databases">
        <title>Whole Genome Sequences of Three Symbiotic Endozoicomonas Bacteria.</title>
        <authorList>
            <person name="Neave M.J."/>
            <person name="Apprill A."/>
            <person name="Voolstra C.R."/>
        </authorList>
    </citation>
    <scope>NUCLEOTIDE SEQUENCE [LARGE SCALE GENOMIC DNA]</scope>
    <source>
        <strain evidence="2 3">DSM 22380</strain>
    </source>
</reference>
<dbReference type="InterPro" id="IPR038627">
    <property type="entry name" value="YebG-like_sf"/>
</dbReference>
<evidence type="ECO:0000256" key="1">
    <source>
        <dbReference type="SAM" id="MobiDB-lite"/>
    </source>
</evidence>
<proteinExistence type="predicted"/>
<organism evidence="2 3">
    <name type="scientific">Endozoicomonas elysicola</name>
    <dbReference type="NCBI Taxonomy" id="305900"/>
    <lineage>
        <taxon>Bacteria</taxon>
        <taxon>Pseudomonadati</taxon>
        <taxon>Pseudomonadota</taxon>
        <taxon>Gammaproteobacteria</taxon>
        <taxon>Oceanospirillales</taxon>
        <taxon>Endozoicomonadaceae</taxon>
        <taxon>Endozoicomonas</taxon>
    </lineage>
</organism>
<evidence type="ECO:0000313" key="2">
    <source>
        <dbReference type="EMBL" id="KEI72244.1"/>
    </source>
</evidence>
<feature type="region of interest" description="Disordered" evidence="1">
    <location>
        <begin position="78"/>
        <end position="97"/>
    </location>
</feature>
<gene>
    <name evidence="2" type="ORF">GV64_17245</name>
</gene>
<dbReference type="Pfam" id="PF07130">
    <property type="entry name" value="YebG"/>
    <property type="match status" value="1"/>
</dbReference>
<dbReference type="AlphaFoldDB" id="A0A081KDL8"/>
<dbReference type="Gene3D" id="1.10.10.710">
    <property type="entry name" value="PSPTO_1197 like"/>
    <property type="match status" value="1"/>
</dbReference>
<sequence>MSITPMWRVDRDGSMFTDKKAAEEHDRMLELADGITGMLEANFKIDEQLAEEIGLLMSRNKDILAKAFKGKPEVLQEIQSGSEPAADNTVDIREAVA</sequence>
<dbReference type="RefSeq" id="WP_020583857.1">
    <property type="nucleotide sequence ID" value="NZ_JOJP01000001.1"/>
</dbReference>
<comment type="caution">
    <text evidence="2">The sequence shown here is derived from an EMBL/GenBank/DDBJ whole genome shotgun (WGS) entry which is preliminary data.</text>
</comment>